<dbReference type="Proteomes" id="UP000483820">
    <property type="component" value="Chromosome II"/>
</dbReference>
<dbReference type="RefSeq" id="XP_003110037.2">
    <property type="nucleotide sequence ID" value="XM_003109989.2"/>
</dbReference>
<dbReference type="AlphaFoldDB" id="A0A6A5HMQ1"/>
<gene>
    <name evidence="1" type="ORF">GCK72_007040</name>
</gene>
<dbReference type="CTD" id="9823903"/>
<dbReference type="GeneID" id="9823903"/>
<dbReference type="KEGG" id="crq:GCK72_007040"/>
<name>A0A6A5HMQ1_CAERE</name>
<proteinExistence type="predicted"/>
<evidence type="ECO:0000313" key="2">
    <source>
        <dbReference type="Proteomes" id="UP000483820"/>
    </source>
</evidence>
<organism evidence="1 2">
    <name type="scientific">Caenorhabditis remanei</name>
    <name type="common">Caenorhabditis vulgaris</name>
    <dbReference type="NCBI Taxonomy" id="31234"/>
    <lineage>
        <taxon>Eukaryota</taxon>
        <taxon>Metazoa</taxon>
        <taxon>Ecdysozoa</taxon>
        <taxon>Nematoda</taxon>
        <taxon>Chromadorea</taxon>
        <taxon>Rhabditida</taxon>
        <taxon>Rhabditina</taxon>
        <taxon>Rhabditomorpha</taxon>
        <taxon>Rhabditoidea</taxon>
        <taxon>Rhabditidae</taxon>
        <taxon>Peloderinae</taxon>
        <taxon>Caenorhabditis</taxon>
    </lineage>
</organism>
<dbReference type="EMBL" id="WUAV01000002">
    <property type="protein sequence ID" value="KAF1767082.1"/>
    <property type="molecule type" value="Genomic_DNA"/>
</dbReference>
<protein>
    <submittedName>
        <fullName evidence="1">Uncharacterized protein</fullName>
    </submittedName>
</protein>
<reference evidence="1 2" key="1">
    <citation type="submission" date="2019-12" db="EMBL/GenBank/DDBJ databases">
        <title>Chromosome-level assembly of the Caenorhabditis remanei genome.</title>
        <authorList>
            <person name="Teterina A.A."/>
            <person name="Willis J.H."/>
            <person name="Phillips P.C."/>
        </authorList>
    </citation>
    <scope>NUCLEOTIDE SEQUENCE [LARGE SCALE GENOMIC DNA]</scope>
    <source>
        <strain evidence="1 2">PX506</strain>
        <tissue evidence="1">Whole organism</tissue>
    </source>
</reference>
<evidence type="ECO:0000313" key="1">
    <source>
        <dbReference type="EMBL" id="KAF1767082.1"/>
    </source>
</evidence>
<accession>A0A6A5HMQ1</accession>
<sequence>MPAEVKKFNHVIPQPKPPTVQHHQKYGSIIRPSNDYFFRYIAFSNYQQHVLSLHIGNSAPQHYNYNNSRFTGQPIYLPPGEFSLRVFK</sequence>
<comment type="caution">
    <text evidence="1">The sequence shown here is derived from an EMBL/GenBank/DDBJ whole genome shotgun (WGS) entry which is preliminary data.</text>
</comment>